<name>A0A7J5YXI5_DISMA</name>
<comment type="caution">
    <text evidence="1">The sequence shown here is derived from an EMBL/GenBank/DDBJ whole genome shotgun (WGS) entry which is preliminary data.</text>
</comment>
<organism evidence="1 2">
    <name type="scientific">Dissostichus mawsoni</name>
    <name type="common">Antarctic cod</name>
    <dbReference type="NCBI Taxonomy" id="36200"/>
    <lineage>
        <taxon>Eukaryota</taxon>
        <taxon>Metazoa</taxon>
        <taxon>Chordata</taxon>
        <taxon>Craniata</taxon>
        <taxon>Vertebrata</taxon>
        <taxon>Euteleostomi</taxon>
        <taxon>Actinopterygii</taxon>
        <taxon>Neopterygii</taxon>
        <taxon>Teleostei</taxon>
        <taxon>Neoteleostei</taxon>
        <taxon>Acanthomorphata</taxon>
        <taxon>Eupercaria</taxon>
        <taxon>Perciformes</taxon>
        <taxon>Notothenioidei</taxon>
        <taxon>Nototheniidae</taxon>
        <taxon>Dissostichus</taxon>
    </lineage>
</organism>
<dbReference type="Proteomes" id="UP000518266">
    <property type="component" value="Unassembled WGS sequence"/>
</dbReference>
<sequence length="68" mass="7849">MHETATGRQQCESLQHREKNCPALSTDSIERLPVYNKTALKNYKVSQEADDWCIPSKEPLDLSRYKVP</sequence>
<dbReference type="AlphaFoldDB" id="A0A7J5YXI5"/>
<dbReference type="OrthoDB" id="8829851at2759"/>
<keyword evidence="2" id="KW-1185">Reference proteome</keyword>
<proteinExistence type="predicted"/>
<reference evidence="1 2" key="1">
    <citation type="submission" date="2020-03" db="EMBL/GenBank/DDBJ databases">
        <title>Dissostichus mawsoni Genome sequencing and assembly.</title>
        <authorList>
            <person name="Park H."/>
        </authorList>
    </citation>
    <scope>NUCLEOTIDE SEQUENCE [LARGE SCALE GENOMIC DNA]</scope>
    <source>
        <strain evidence="1">DM0001</strain>
        <tissue evidence="1">Muscle</tissue>
    </source>
</reference>
<protein>
    <submittedName>
        <fullName evidence="1">Uncharacterized protein</fullName>
    </submittedName>
</protein>
<evidence type="ECO:0000313" key="1">
    <source>
        <dbReference type="EMBL" id="KAF3853923.1"/>
    </source>
</evidence>
<evidence type="ECO:0000313" key="2">
    <source>
        <dbReference type="Proteomes" id="UP000518266"/>
    </source>
</evidence>
<gene>
    <name evidence="1" type="ORF">F7725_014611</name>
</gene>
<dbReference type="EMBL" id="JAAKFY010000008">
    <property type="protein sequence ID" value="KAF3853923.1"/>
    <property type="molecule type" value="Genomic_DNA"/>
</dbReference>
<feature type="non-terminal residue" evidence="1">
    <location>
        <position position="1"/>
    </location>
</feature>
<accession>A0A7J5YXI5</accession>